<dbReference type="InterPro" id="IPR029063">
    <property type="entry name" value="SAM-dependent_MTases_sf"/>
</dbReference>
<reference evidence="1" key="1">
    <citation type="journal article" date="2020" name="Stud. Mycol.">
        <title>101 Dothideomycetes genomes: a test case for predicting lifestyles and emergence of pathogens.</title>
        <authorList>
            <person name="Haridas S."/>
            <person name="Albert R."/>
            <person name="Binder M."/>
            <person name="Bloem J."/>
            <person name="Labutti K."/>
            <person name="Salamov A."/>
            <person name="Andreopoulos B."/>
            <person name="Baker S."/>
            <person name="Barry K."/>
            <person name="Bills G."/>
            <person name="Bluhm B."/>
            <person name="Cannon C."/>
            <person name="Castanera R."/>
            <person name="Culley D."/>
            <person name="Daum C."/>
            <person name="Ezra D."/>
            <person name="Gonzalez J."/>
            <person name="Henrissat B."/>
            <person name="Kuo A."/>
            <person name="Liang C."/>
            <person name="Lipzen A."/>
            <person name="Lutzoni F."/>
            <person name="Magnuson J."/>
            <person name="Mondo S."/>
            <person name="Nolan M."/>
            <person name="Ohm R."/>
            <person name="Pangilinan J."/>
            <person name="Park H.-J."/>
            <person name="Ramirez L."/>
            <person name="Alfaro M."/>
            <person name="Sun H."/>
            <person name="Tritt A."/>
            <person name="Yoshinaga Y."/>
            <person name="Zwiers L.-H."/>
            <person name="Turgeon B."/>
            <person name="Goodwin S."/>
            <person name="Spatafora J."/>
            <person name="Crous P."/>
            <person name="Grigoriev I."/>
        </authorList>
    </citation>
    <scope>NUCLEOTIDE SEQUENCE</scope>
    <source>
        <strain evidence="1">CBS 122367</strain>
    </source>
</reference>
<dbReference type="AlphaFoldDB" id="A0A6G1JKE8"/>
<evidence type="ECO:0000313" key="2">
    <source>
        <dbReference type="Proteomes" id="UP000799291"/>
    </source>
</evidence>
<dbReference type="CDD" id="cd02440">
    <property type="entry name" value="AdoMet_MTases"/>
    <property type="match status" value="1"/>
</dbReference>
<sequence>MSATSSVYNFRYENGRRYHAYSEGKYPLPNDEVEKDRLDLQHQAFRLTLDGKLCCAPIREDVQHVLDVGCGTGIWTIEFADDHPSATVIGTDLSPIQPTSVPPNCSFLIDDADQEWLFHNKFDFIHLRAMVAAIKDWDRLFEQAYTQHSNLKPGGYLECQEPTFPAFCIDPSLTPETSPILRWGSLFIEAAAKTGLDATAPRDFSSKLRAAGFVDIQRKNFKWPLGKWAKGAKNKLLGYYVFEDFMDFLPGGTLGLFTRVLKWTREEVELFLAECRREIREEKGRHFYFNL</sequence>
<keyword evidence="1" id="KW-0489">Methyltransferase</keyword>
<dbReference type="PANTHER" id="PTHR43591:SF31">
    <property type="entry name" value="LAEA-LIKE, PUTATIVE (AFU_ORTHOLOGUE AFUA_8G01930)-RELATED"/>
    <property type="match status" value="1"/>
</dbReference>
<keyword evidence="1" id="KW-0808">Transferase</keyword>
<protein>
    <submittedName>
        <fullName evidence="1">S-adenosyl-L-methionine-dependent methyltransferase</fullName>
    </submittedName>
</protein>
<dbReference type="GO" id="GO:0008168">
    <property type="term" value="F:methyltransferase activity"/>
    <property type="evidence" value="ECO:0007669"/>
    <property type="project" value="UniProtKB-KW"/>
</dbReference>
<keyword evidence="2" id="KW-1185">Reference proteome</keyword>
<accession>A0A6G1JKE8</accession>
<name>A0A6G1JKE8_9PLEO</name>
<dbReference type="Pfam" id="PF13489">
    <property type="entry name" value="Methyltransf_23"/>
    <property type="match status" value="1"/>
</dbReference>
<dbReference type="EMBL" id="MU005570">
    <property type="protein sequence ID" value="KAF2690629.1"/>
    <property type="molecule type" value="Genomic_DNA"/>
</dbReference>
<dbReference type="Proteomes" id="UP000799291">
    <property type="component" value="Unassembled WGS sequence"/>
</dbReference>
<dbReference type="SUPFAM" id="SSF53335">
    <property type="entry name" value="S-adenosyl-L-methionine-dependent methyltransferases"/>
    <property type="match status" value="1"/>
</dbReference>
<evidence type="ECO:0000313" key="1">
    <source>
        <dbReference type="EMBL" id="KAF2690629.1"/>
    </source>
</evidence>
<gene>
    <name evidence="1" type="ORF">K458DRAFT_288160</name>
</gene>
<dbReference type="PANTHER" id="PTHR43591">
    <property type="entry name" value="METHYLTRANSFERASE"/>
    <property type="match status" value="1"/>
</dbReference>
<dbReference type="Gene3D" id="3.40.50.150">
    <property type="entry name" value="Vaccinia Virus protein VP39"/>
    <property type="match status" value="1"/>
</dbReference>
<dbReference type="GO" id="GO:0032259">
    <property type="term" value="P:methylation"/>
    <property type="evidence" value="ECO:0007669"/>
    <property type="project" value="UniProtKB-KW"/>
</dbReference>
<organism evidence="1 2">
    <name type="scientific">Lentithecium fluviatile CBS 122367</name>
    <dbReference type="NCBI Taxonomy" id="1168545"/>
    <lineage>
        <taxon>Eukaryota</taxon>
        <taxon>Fungi</taxon>
        <taxon>Dikarya</taxon>
        <taxon>Ascomycota</taxon>
        <taxon>Pezizomycotina</taxon>
        <taxon>Dothideomycetes</taxon>
        <taxon>Pleosporomycetidae</taxon>
        <taxon>Pleosporales</taxon>
        <taxon>Massarineae</taxon>
        <taxon>Lentitheciaceae</taxon>
        <taxon>Lentithecium</taxon>
    </lineage>
</organism>
<proteinExistence type="predicted"/>
<dbReference type="OrthoDB" id="2013972at2759"/>